<evidence type="ECO:0000313" key="3">
    <source>
        <dbReference type="Proteomes" id="UP001230188"/>
    </source>
</evidence>
<sequence>MVVEASRQTIPMLREMMCGRTSAHPIVFGVAVGRDRRGVEAHMAARLNERLSRVGTSRLARRLLGAAETEDFDFRVFDDVDAVVGGLVAAHWQELAAAYPNARFIIAVNNGKPQRIPFDECRRFDEAGVTEAIALYGSACPSATQIAKCDDVMASEMMETAPNLQVWDSRWLKPTSKAWEPPVLGTATSSHPLIVCPGAGATATKSLAKALRDLEYANVDHNKLTQRVLELASETAVDARAFEAFDAVLDTPIPGYWQELLATFPNAKIVLTVRDDYDRSYASRFDGLFSQTEWTRARHDRFERPRDDRNATPQVVVSRKIPPVDCATKRRCEAACETLGGDDDALRVLSIWGDRHCRIAYLPTRFDLVRDFALDVAALASSSNASSVSSSSSAAAASNIIKKGRSLQHHKGRLSLYGTICPSKMTALKTVNNNNRHILRRTPADRLLVMDITQGDGYDLLCPFLGIPQDKCPTEPFPNSKEFHKPRGLGKRKSRSRRRRRLLLLDDTSAAAAAAAAAAANVTCLCDQARGVTPAQAPQTRFEWVV</sequence>
<feature type="compositionally biased region" description="Basic residues" evidence="1">
    <location>
        <begin position="484"/>
        <end position="498"/>
    </location>
</feature>
<dbReference type="EMBL" id="JAQMWT010000278">
    <property type="protein sequence ID" value="KAJ8606383.1"/>
    <property type="molecule type" value="Genomic_DNA"/>
</dbReference>
<dbReference type="InterPro" id="IPR040632">
    <property type="entry name" value="Sulfotransfer_4"/>
</dbReference>
<dbReference type="PANTHER" id="PTHR36978:SF4">
    <property type="entry name" value="P-LOOP CONTAINING NUCLEOSIDE TRIPHOSPHATE HYDROLASE PROTEIN"/>
    <property type="match status" value="1"/>
</dbReference>
<keyword evidence="3" id="KW-1185">Reference proteome</keyword>
<dbReference type="PANTHER" id="PTHR36978">
    <property type="entry name" value="P-LOOP CONTAINING NUCLEOTIDE TRIPHOSPHATE HYDROLASE"/>
    <property type="match status" value="1"/>
</dbReference>
<proteinExistence type="predicted"/>
<name>A0AAD7UI12_9STRA</name>
<comment type="caution">
    <text evidence="2">The sequence shown here is derived from an EMBL/GenBank/DDBJ whole genome shotgun (WGS) entry which is preliminary data.</text>
</comment>
<feature type="region of interest" description="Disordered" evidence="1">
    <location>
        <begin position="476"/>
        <end position="498"/>
    </location>
</feature>
<evidence type="ECO:0000313" key="2">
    <source>
        <dbReference type="EMBL" id="KAJ8606383.1"/>
    </source>
</evidence>
<organism evidence="2 3">
    <name type="scientific">Chrysophaeum taylorii</name>
    <dbReference type="NCBI Taxonomy" id="2483200"/>
    <lineage>
        <taxon>Eukaryota</taxon>
        <taxon>Sar</taxon>
        <taxon>Stramenopiles</taxon>
        <taxon>Ochrophyta</taxon>
        <taxon>Pelagophyceae</taxon>
        <taxon>Pelagomonadales</taxon>
        <taxon>Pelagomonadaceae</taxon>
        <taxon>Chrysophaeum</taxon>
    </lineage>
</organism>
<dbReference type="AlphaFoldDB" id="A0AAD7UI12"/>
<dbReference type="Proteomes" id="UP001230188">
    <property type="component" value="Unassembled WGS sequence"/>
</dbReference>
<reference evidence="2" key="1">
    <citation type="submission" date="2023-01" db="EMBL/GenBank/DDBJ databases">
        <title>Metagenome sequencing of chrysophaentin producing Chrysophaeum taylorii.</title>
        <authorList>
            <person name="Davison J."/>
            <person name="Bewley C."/>
        </authorList>
    </citation>
    <scope>NUCLEOTIDE SEQUENCE</scope>
    <source>
        <strain evidence="2">NIES-1699</strain>
    </source>
</reference>
<evidence type="ECO:0000256" key="1">
    <source>
        <dbReference type="SAM" id="MobiDB-lite"/>
    </source>
</evidence>
<protein>
    <recommendedName>
        <fullName evidence="4">Sulfotransferase</fullName>
    </recommendedName>
</protein>
<dbReference type="Pfam" id="PF17784">
    <property type="entry name" value="Sulfotransfer_4"/>
    <property type="match status" value="2"/>
</dbReference>
<gene>
    <name evidence="2" type="ORF">CTAYLR_009311</name>
</gene>
<dbReference type="InterPro" id="IPR027417">
    <property type="entry name" value="P-loop_NTPase"/>
</dbReference>
<dbReference type="Gene3D" id="3.40.50.300">
    <property type="entry name" value="P-loop containing nucleotide triphosphate hydrolases"/>
    <property type="match status" value="2"/>
</dbReference>
<evidence type="ECO:0008006" key="4">
    <source>
        <dbReference type="Google" id="ProtNLM"/>
    </source>
</evidence>
<accession>A0AAD7UI12</accession>